<keyword evidence="7 8" id="KW-0472">Membrane</keyword>
<dbReference type="SUPFAM" id="SSF103473">
    <property type="entry name" value="MFS general substrate transporter"/>
    <property type="match status" value="1"/>
</dbReference>
<feature type="transmembrane region" description="Helical" evidence="8">
    <location>
        <begin position="257"/>
        <end position="279"/>
    </location>
</feature>
<feature type="transmembrane region" description="Helical" evidence="8">
    <location>
        <begin position="212"/>
        <end position="231"/>
    </location>
</feature>
<dbReference type="PROSITE" id="PS50850">
    <property type="entry name" value="MFS"/>
    <property type="match status" value="1"/>
</dbReference>
<dbReference type="InterPro" id="IPR005828">
    <property type="entry name" value="MFS_sugar_transport-like"/>
</dbReference>
<feature type="transmembrane region" description="Helical" evidence="8">
    <location>
        <begin position="321"/>
        <end position="341"/>
    </location>
</feature>
<sequence>MKMSSTKVEEGKGYQTFSSTPYLSTSYWQGIAQGSKECSSMLFGNVLEWFEFCIFAYTEDYISHNFCSGSDVASWGVFTLAFCARPFGGELFGKLGDSIGRKQAAMYALTGMLVSTFLQGCLPSKEWGGKVGETLGLILLICCRICVGLCTGGEVSAVNVYISESRFKENLGFLTGLLSLTSQLAFGMGAGLVCMLEAFFSEDEMQQFGWRIPFLLTSLPGAYSLYLLSYATESHVFLESRAALDVHASDPLFKTRCFHAVGSLAASAAWWYVGCVYIVTFLKDEGLGDAEASFCGFLSQIVSALFCLLFGLLIDIHGVSFYFRTGAVLIGISGIPLYMWLHASPTFGTACAAGVLTGAVTGYATTSSTLYTAEVFPTQVRQEGVGVSYNLAVLLFGGMGPLLCAAVDTWWFPGAWIFLAAMISSVSMYYYKSLHDSELLTAAHIRPELY</sequence>
<feature type="transmembrane region" description="Helical" evidence="8">
    <location>
        <begin position="104"/>
        <end position="122"/>
    </location>
</feature>
<dbReference type="AlphaFoldDB" id="A0AAE0GYI6"/>
<dbReference type="InterPro" id="IPR036259">
    <property type="entry name" value="MFS_trans_sf"/>
</dbReference>
<evidence type="ECO:0000313" key="11">
    <source>
        <dbReference type="Proteomes" id="UP001190700"/>
    </source>
</evidence>
<gene>
    <name evidence="10" type="ORF">CYMTET_6658</name>
</gene>
<comment type="caution">
    <text evidence="10">The sequence shown here is derived from an EMBL/GenBank/DDBJ whole genome shotgun (WGS) entry which is preliminary data.</text>
</comment>
<keyword evidence="5" id="KW-0769">Symport</keyword>
<feature type="transmembrane region" description="Helical" evidence="8">
    <location>
        <begin position="134"/>
        <end position="162"/>
    </location>
</feature>
<evidence type="ECO:0000256" key="2">
    <source>
        <dbReference type="ARBA" id="ARBA00022448"/>
    </source>
</evidence>
<dbReference type="Gene3D" id="1.20.1250.20">
    <property type="entry name" value="MFS general substrate transporter like domains"/>
    <property type="match status" value="2"/>
</dbReference>
<feature type="transmembrane region" description="Helical" evidence="8">
    <location>
        <begin position="410"/>
        <end position="431"/>
    </location>
</feature>
<dbReference type="PANTHER" id="PTHR43528:SF1">
    <property type="entry name" value="ALPHA-KETOGLUTARATE PERMEASE"/>
    <property type="match status" value="1"/>
</dbReference>
<evidence type="ECO:0000256" key="4">
    <source>
        <dbReference type="ARBA" id="ARBA00022692"/>
    </source>
</evidence>
<keyword evidence="2" id="KW-0813">Transport</keyword>
<dbReference type="InterPro" id="IPR051084">
    <property type="entry name" value="H+-coupled_symporters"/>
</dbReference>
<protein>
    <recommendedName>
        <fullName evidence="9">Major facilitator superfamily (MFS) profile domain-containing protein</fullName>
    </recommendedName>
</protein>
<accession>A0AAE0GYI6</accession>
<dbReference type="EMBL" id="LGRX02001650">
    <property type="protein sequence ID" value="KAK3285756.1"/>
    <property type="molecule type" value="Genomic_DNA"/>
</dbReference>
<dbReference type="GO" id="GO:0005886">
    <property type="term" value="C:plasma membrane"/>
    <property type="evidence" value="ECO:0007669"/>
    <property type="project" value="UniProtKB-SubCell"/>
</dbReference>
<organism evidence="10 11">
    <name type="scientific">Cymbomonas tetramitiformis</name>
    <dbReference type="NCBI Taxonomy" id="36881"/>
    <lineage>
        <taxon>Eukaryota</taxon>
        <taxon>Viridiplantae</taxon>
        <taxon>Chlorophyta</taxon>
        <taxon>Pyramimonadophyceae</taxon>
        <taxon>Pyramimonadales</taxon>
        <taxon>Pyramimonadaceae</taxon>
        <taxon>Cymbomonas</taxon>
    </lineage>
</organism>
<dbReference type="InterPro" id="IPR020846">
    <property type="entry name" value="MFS_dom"/>
</dbReference>
<feature type="transmembrane region" description="Helical" evidence="8">
    <location>
        <begin position="387"/>
        <end position="404"/>
    </location>
</feature>
<evidence type="ECO:0000256" key="1">
    <source>
        <dbReference type="ARBA" id="ARBA00004651"/>
    </source>
</evidence>
<dbReference type="Pfam" id="PF00083">
    <property type="entry name" value="Sugar_tr"/>
    <property type="match status" value="1"/>
</dbReference>
<evidence type="ECO:0000256" key="5">
    <source>
        <dbReference type="ARBA" id="ARBA00022847"/>
    </source>
</evidence>
<evidence type="ECO:0000256" key="7">
    <source>
        <dbReference type="ARBA" id="ARBA00023136"/>
    </source>
</evidence>
<keyword evidence="3" id="KW-1003">Cell membrane</keyword>
<feature type="transmembrane region" description="Helical" evidence="8">
    <location>
        <begin position="347"/>
        <end position="366"/>
    </location>
</feature>
<comment type="subcellular location">
    <subcellularLocation>
        <location evidence="1">Cell membrane</location>
        <topology evidence="1">Multi-pass membrane protein</topology>
    </subcellularLocation>
</comment>
<keyword evidence="4 8" id="KW-0812">Transmembrane</keyword>
<dbReference type="Proteomes" id="UP001190700">
    <property type="component" value="Unassembled WGS sequence"/>
</dbReference>
<evidence type="ECO:0000259" key="9">
    <source>
        <dbReference type="PROSITE" id="PS50850"/>
    </source>
</evidence>
<feature type="transmembrane region" description="Helical" evidence="8">
    <location>
        <begin position="291"/>
        <end position="314"/>
    </location>
</feature>
<evidence type="ECO:0000256" key="8">
    <source>
        <dbReference type="SAM" id="Phobius"/>
    </source>
</evidence>
<feature type="domain" description="Major facilitator superfamily (MFS) profile" evidence="9">
    <location>
        <begin position="37"/>
        <end position="432"/>
    </location>
</feature>
<name>A0AAE0GYI6_9CHLO</name>
<evidence type="ECO:0000256" key="6">
    <source>
        <dbReference type="ARBA" id="ARBA00022989"/>
    </source>
</evidence>
<proteinExistence type="predicted"/>
<evidence type="ECO:0000313" key="10">
    <source>
        <dbReference type="EMBL" id="KAK3285756.1"/>
    </source>
</evidence>
<keyword evidence="6 8" id="KW-1133">Transmembrane helix</keyword>
<keyword evidence="11" id="KW-1185">Reference proteome</keyword>
<dbReference type="GO" id="GO:0015293">
    <property type="term" value="F:symporter activity"/>
    <property type="evidence" value="ECO:0007669"/>
    <property type="project" value="UniProtKB-KW"/>
</dbReference>
<evidence type="ECO:0000256" key="3">
    <source>
        <dbReference type="ARBA" id="ARBA00022475"/>
    </source>
</evidence>
<dbReference type="PANTHER" id="PTHR43528">
    <property type="entry name" value="ALPHA-KETOGLUTARATE PERMEASE"/>
    <property type="match status" value="1"/>
</dbReference>
<feature type="transmembrane region" description="Helical" evidence="8">
    <location>
        <begin position="174"/>
        <end position="200"/>
    </location>
</feature>
<reference evidence="10 11" key="1">
    <citation type="journal article" date="2015" name="Genome Biol. Evol.">
        <title>Comparative Genomics of a Bacterivorous Green Alga Reveals Evolutionary Causalities and Consequences of Phago-Mixotrophic Mode of Nutrition.</title>
        <authorList>
            <person name="Burns J.A."/>
            <person name="Paasch A."/>
            <person name="Narechania A."/>
            <person name="Kim E."/>
        </authorList>
    </citation>
    <scope>NUCLEOTIDE SEQUENCE [LARGE SCALE GENOMIC DNA]</scope>
    <source>
        <strain evidence="10 11">PLY_AMNH</strain>
    </source>
</reference>